<name>A0A9P7W6C5_9AGAR</name>
<protein>
    <recommendedName>
        <fullName evidence="2">Piwi domain-containing protein</fullName>
    </recommendedName>
</protein>
<dbReference type="PROSITE" id="PS50822">
    <property type="entry name" value="PIWI"/>
    <property type="match status" value="1"/>
</dbReference>
<keyword evidence="4" id="KW-1185">Reference proteome</keyword>
<dbReference type="GO" id="GO:0003676">
    <property type="term" value="F:nucleic acid binding"/>
    <property type="evidence" value="ECO:0007669"/>
    <property type="project" value="InterPro"/>
</dbReference>
<sequence>MQYTRPTFSSADAIQSLAYTFCFIYARSTRSVSIPAPVYCSFFRFSAVSFANAFWQMPILLVAWPRHTMIPQGAPSSVISRGSHTREEMFSKHRGRHQPAHDTQSQRMYFM</sequence>
<feature type="compositionally biased region" description="Polar residues" evidence="1">
    <location>
        <begin position="101"/>
        <end position="111"/>
    </location>
</feature>
<dbReference type="EMBL" id="MU250523">
    <property type="protein sequence ID" value="KAG7453295.1"/>
    <property type="molecule type" value="Genomic_DNA"/>
</dbReference>
<comment type="caution">
    <text evidence="3">The sequence shown here is derived from an EMBL/GenBank/DDBJ whole genome shotgun (WGS) entry which is preliminary data.</text>
</comment>
<dbReference type="Gene3D" id="3.30.420.10">
    <property type="entry name" value="Ribonuclease H-like superfamily/Ribonuclease H"/>
    <property type="match status" value="1"/>
</dbReference>
<dbReference type="OrthoDB" id="10252740at2759"/>
<gene>
    <name evidence="3" type="ORF">BT62DRAFT_60233</name>
</gene>
<evidence type="ECO:0000256" key="1">
    <source>
        <dbReference type="SAM" id="MobiDB-lite"/>
    </source>
</evidence>
<feature type="region of interest" description="Disordered" evidence="1">
    <location>
        <begin position="90"/>
        <end position="111"/>
    </location>
</feature>
<evidence type="ECO:0000259" key="2">
    <source>
        <dbReference type="PROSITE" id="PS50822"/>
    </source>
</evidence>
<evidence type="ECO:0000313" key="4">
    <source>
        <dbReference type="Proteomes" id="UP000812287"/>
    </source>
</evidence>
<reference evidence="3" key="1">
    <citation type="submission" date="2020-11" db="EMBL/GenBank/DDBJ databases">
        <title>Adaptations for nitrogen fixation in a non-lichenized fungal sporocarp promotes dispersal by wood-feeding termites.</title>
        <authorList>
            <consortium name="DOE Joint Genome Institute"/>
            <person name="Koch R.A."/>
            <person name="Yoon G."/>
            <person name="Arayal U."/>
            <person name="Lail K."/>
            <person name="Amirebrahimi M."/>
            <person name="Labutti K."/>
            <person name="Lipzen A."/>
            <person name="Riley R."/>
            <person name="Barry K."/>
            <person name="Henrissat B."/>
            <person name="Grigoriev I.V."/>
            <person name="Herr J.R."/>
            <person name="Aime M.C."/>
        </authorList>
    </citation>
    <scope>NUCLEOTIDE SEQUENCE</scope>
    <source>
        <strain evidence="3">MCA 3950</strain>
    </source>
</reference>
<dbReference type="GeneID" id="66103857"/>
<accession>A0A9P7W6C5</accession>
<proteinExistence type="predicted"/>
<dbReference type="Proteomes" id="UP000812287">
    <property type="component" value="Unassembled WGS sequence"/>
</dbReference>
<dbReference type="RefSeq" id="XP_043046795.1">
    <property type="nucleotide sequence ID" value="XM_043181561.1"/>
</dbReference>
<dbReference type="InterPro" id="IPR036397">
    <property type="entry name" value="RNaseH_sf"/>
</dbReference>
<feature type="domain" description="Piwi" evidence="2">
    <location>
        <begin position="1"/>
        <end position="39"/>
    </location>
</feature>
<organism evidence="3 4">
    <name type="scientific">Guyanagaster necrorhizus</name>
    <dbReference type="NCBI Taxonomy" id="856835"/>
    <lineage>
        <taxon>Eukaryota</taxon>
        <taxon>Fungi</taxon>
        <taxon>Dikarya</taxon>
        <taxon>Basidiomycota</taxon>
        <taxon>Agaricomycotina</taxon>
        <taxon>Agaricomycetes</taxon>
        <taxon>Agaricomycetidae</taxon>
        <taxon>Agaricales</taxon>
        <taxon>Marasmiineae</taxon>
        <taxon>Physalacriaceae</taxon>
        <taxon>Guyanagaster</taxon>
    </lineage>
</organism>
<dbReference type="InterPro" id="IPR003165">
    <property type="entry name" value="Piwi"/>
</dbReference>
<evidence type="ECO:0000313" key="3">
    <source>
        <dbReference type="EMBL" id="KAG7453295.1"/>
    </source>
</evidence>
<dbReference type="AlphaFoldDB" id="A0A9P7W6C5"/>